<gene>
    <name evidence="12" type="ORF">g.13296</name>
</gene>
<dbReference type="InterPro" id="IPR000718">
    <property type="entry name" value="Peptidase_M13"/>
</dbReference>
<evidence type="ECO:0008006" key="13">
    <source>
        <dbReference type="Google" id="ProtNLM"/>
    </source>
</evidence>
<evidence type="ECO:0000313" key="12">
    <source>
        <dbReference type="EMBL" id="JAS68582.1"/>
    </source>
</evidence>
<name>A0A1B6H1L4_9HEMI</name>
<dbReference type="Pfam" id="PF05649">
    <property type="entry name" value="Peptidase_M13_N"/>
    <property type="match status" value="1"/>
</dbReference>
<comment type="subcellular location">
    <subcellularLocation>
        <location evidence="2">Cell membrane</location>
        <topology evidence="2">Single-pass type II membrane protein</topology>
    </subcellularLocation>
</comment>
<dbReference type="GO" id="GO:0046872">
    <property type="term" value="F:metal ion binding"/>
    <property type="evidence" value="ECO:0007669"/>
    <property type="project" value="UniProtKB-KW"/>
</dbReference>
<keyword evidence="9" id="KW-0812">Transmembrane</keyword>
<dbReference type="Gene3D" id="1.10.1380.10">
    <property type="entry name" value="Neutral endopeptidase , domain2"/>
    <property type="match status" value="1"/>
</dbReference>
<evidence type="ECO:0000256" key="6">
    <source>
        <dbReference type="ARBA" id="ARBA00022801"/>
    </source>
</evidence>
<dbReference type="GO" id="GO:0005886">
    <property type="term" value="C:plasma membrane"/>
    <property type="evidence" value="ECO:0007669"/>
    <property type="project" value="UniProtKB-SubCell"/>
</dbReference>
<dbReference type="InterPro" id="IPR018497">
    <property type="entry name" value="Peptidase_M13_C"/>
</dbReference>
<feature type="domain" description="Peptidase M13 C-terminal" evidence="10">
    <location>
        <begin position="522"/>
        <end position="716"/>
    </location>
</feature>
<dbReference type="AlphaFoldDB" id="A0A1B6H1L4"/>
<dbReference type="SUPFAM" id="SSF55486">
    <property type="entry name" value="Metalloproteases ('zincins'), catalytic domain"/>
    <property type="match status" value="1"/>
</dbReference>
<accession>A0A1B6H1L4</accession>
<protein>
    <recommendedName>
        <fullName evidence="13">Peptidase M13 N-terminal domain-containing protein</fullName>
    </recommendedName>
</protein>
<feature type="transmembrane region" description="Helical" evidence="9">
    <location>
        <begin position="12"/>
        <end position="30"/>
    </location>
</feature>
<dbReference type="Gene3D" id="3.40.390.10">
    <property type="entry name" value="Collagenase (Catalytic Domain)"/>
    <property type="match status" value="1"/>
</dbReference>
<dbReference type="InterPro" id="IPR008753">
    <property type="entry name" value="Peptidase_M13_N"/>
</dbReference>
<evidence type="ECO:0000256" key="2">
    <source>
        <dbReference type="ARBA" id="ARBA00004401"/>
    </source>
</evidence>
<keyword evidence="5" id="KW-0479">Metal-binding</keyword>
<comment type="similarity">
    <text evidence="3">Belongs to the peptidase M13 family.</text>
</comment>
<dbReference type="GO" id="GO:0016485">
    <property type="term" value="P:protein processing"/>
    <property type="evidence" value="ECO:0007669"/>
    <property type="project" value="TreeGrafter"/>
</dbReference>
<evidence type="ECO:0000256" key="1">
    <source>
        <dbReference type="ARBA" id="ARBA00001947"/>
    </source>
</evidence>
<dbReference type="PANTHER" id="PTHR11733:SF240">
    <property type="entry name" value="GH14155P-RELATED"/>
    <property type="match status" value="1"/>
</dbReference>
<evidence type="ECO:0000256" key="4">
    <source>
        <dbReference type="ARBA" id="ARBA00022670"/>
    </source>
</evidence>
<dbReference type="PANTHER" id="PTHR11733">
    <property type="entry name" value="ZINC METALLOPROTEASE FAMILY M13 NEPRILYSIN-RELATED"/>
    <property type="match status" value="1"/>
</dbReference>
<evidence type="ECO:0000256" key="8">
    <source>
        <dbReference type="ARBA" id="ARBA00023049"/>
    </source>
</evidence>
<dbReference type="PROSITE" id="PS51885">
    <property type="entry name" value="NEPRILYSIN"/>
    <property type="match status" value="1"/>
</dbReference>
<evidence type="ECO:0000256" key="9">
    <source>
        <dbReference type="SAM" id="Phobius"/>
    </source>
</evidence>
<keyword evidence="6" id="KW-0378">Hydrolase</keyword>
<dbReference type="InterPro" id="IPR042089">
    <property type="entry name" value="Peptidase_M13_dom_2"/>
</dbReference>
<dbReference type="InterPro" id="IPR024079">
    <property type="entry name" value="MetalloPept_cat_dom_sf"/>
</dbReference>
<sequence length="726" mass="84393">MEISVKCKWTMFVLWILAIIALGAYIALMIPSSCILRICTRKAYDIQRRMLTSENKCENFDSFVCGNSEKYWELNTSVNFYSIYKLKTETYYQGILGLKPPLLPDVFATEKKYKSERSISFLYKNCMSYNYKQWGVVETIVGKLKQTSTVVPGLLNFESDYKDGLRIAEFEYKSRNLGFTGQSLFSFNVSTHPEAPNEVAMFVGLPVYPFLDIDEVSTMTREAHRQVYNVFIQFVFSHAYNYDIGHDAAIVDKLVILEHEILSAVKIFSTENKNHAPLSLEAMTLITPTVQWKYYFNKMLLPGTKLPTHIIVTNKNYFYKLEEILKNTDERVVMLFMFYKNCLEMSTIIGLEDSRHPFSKYLEMIDINFNIKIRIYKQRNELCEGLVKKYFKGAISSLLIDKLGVDNGGRQILHSIARKIKEAAIIKIKSISWMDLSTKQVSIKRLKSLKYTLSVSDDVFEELSSSYHREEYHKNYCFGTVDFFKSIFNANRVLLKKNLLLLQQKPSGYDIDYEGDISGVNYNKLANELIVPTSILQYPLFNYEFPFSVNFAGIGTAIGREIVNAFFYNTETIDVLNNSMHHWWSNSTLNNFNKKLLECNQYLSNNKEFIPIKNDTVLLKTLYLELNSLRLAFEAYKNYLEESNLPYPDQTFEDIDFAEDQLFFVSFANSYCYSTHSHALKTVNGYVENLSIIKLMMTQRIFRKAFRCKNKSRNTLKQLISKCFSL</sequence>
<comment type="cofactor">
    <cofactor evidence="1">
        <name>Zn(2+)</name>
        <dbReference type="ChEBI" id="CHEBI:29105"/>
    </cofactor>
</comment>
<dbReference type="GO" id="GO:0004222">
    <property type="term" value="F:metalloendopeptidase activity"/>
    <property type="evidence" value="ECO:0007669"/>
    <property type="project" value="InterPro"/>
</dbReference>
<dbReference type="EMBL" id="GECZ01001187">
    <property type="protein sequence ID" value="JAS68582.1"/>
    <property type="molecule type" value="Transcribed_RNA"/>
</dbReference>
<evidence type="ECO:0000259" key="11">
    <source>
        <dbReference type="Pfam" id="PF05649"/>
    </source>
</evidence>
<evidence type="ECO:0000259" key="10">
    <source>
        <dbReference type="Pfam" id="PF01431"/>
    </source>
</evidence>
<reference evidence="12" key="1">
    <citation type="submission" date="2015-11" db="EMBL/GenBank/DDBJ databases">
        <title>De novo transcriptome assembly of four potential Pierce s Disease insect vectors from Arizona vineyards.</title>
        <authorList>
            <person name="Tassone E.E."/>
        </authorList>
    </citation>
    <scope>NUCLEOTIDE SEQUENCE</scope>
</reference>
<keyword evidence="8" id="KW-0482">Metalloprotease</keyword>
<organism evidence="12">
    <name type="scientific">Cuerna arida</name>
    <dbReference type="NCBI Taxonomy" id="1464854"/>
    <lineage>
        <taxon>Eukaryota</taxon>
        <taxon>Metazoa</taxon>
        <taxon>Ecdysozoa</taxon>
        <taxon>Arthropoda</taxon>
        <taxon>Hexapoda</taxon>
        <taxon>Insecta</taxon>
        <taxon>Pterygota</taxon>
        <taxon>Neoptera</taxon>
        <taxon>Paraneoptera</taxon>
        <taxon>Hemiptera</taxon>
        <taxon>Auchenorrhyncha</taxon>
        <taxon>Membracoidea</taxon>
        <taxon>Cicadellidae</taxon>
        <taxon>Cicadellinae</taxon>
        <taxon>Proconiini</taxon>
        <taxon>Cuerna</taxon>
    </lineage>
</organism>
<evidence type="ECO:0000256" key="3">
    <source>
        <dbReference type="ARBA" id="ARBA00007357"/>
    </source>
</evidence>
<evidence type="ECO:0000256" key="5">
    <source>
        <dbReference type="ARBA" id="ARBA00022723"/>
    </source>
</evidence>
<dbReference type="Pfam" id="PF01431">
    <property type="entry name" value="Peptidase_M13"/>
    <property type="match status" value="1"/>
</dbReference>
<keyword evidence="7" id="KW-0862">Zinc</keyword>
<feature type="domain" description="Peptidase M13 N-terminal" evidence="11">
    <location>
        <begin position="57"/>
        <end position="450"/>
    </location>
</feature>
<proteinExistence type="inferred from homology"/>
<keyword evidence="9" id="KW-0472">Membrane</keyword>
<evidence type="ECO:0000256" key="7">
    <source>
        <dbReference type="ARBA" id="ARBA00022833"/>
    </source>
</evidence>
<keyword evidence="9" id="KW-1133">Transmembrane helix</keyword>
<keyword evidence="4" id="KW-0645">Protease</keyword>